<keyword evidence="2" id="KW-1185">Reference proteome</keyword>
<evidence type="ECO:0000313" key="1">
    <source>
        <dbReference type="EMBL" id="QDV45561.1"/>
    </source>
</evidence>
<reference evidence="1 2" key="1">
    <citation type="submission" date="2019-03" db="EMBL/GenBank/DDBJ databases">
        <title>Deep-cultivation of Planctomycetes and their phenomic and genomic characterization uncovers novel biology.</title>
        <authorList>
            <person name="Wiegand S."/>
            <person name="Jogler M."/>
            <person name="Boedeker C."/>
            <person name="Pinto D."/>
            <person name="Vollmers J."/>
            <person name="Rivas-Marin E."/>
            <person name="Kohn T."/>
            <person name="Peeters S.H."/>
            <person name="Heuer A."/>
            <person name="Rast P."/>
            <person name="Oberbeckmann S."/>
            <person name="Bunk B."/>
            <person name="Jeske O."/>
            <person name="Meyerdierks A."/>
            <person name="Storesund J.E."/>
            <person name="Kallscheuer N."/>
            <person name="Luecker S."/>
            <person name="Lage O.M."/>
            <person name="Pohl T."/>
            <person name="Merkel B.J."/>
            <person name="Hornburger P."/>
            <person name="Mueller R.-W."/>
            <person name="Bruemmer F."/>
            <person name="Labrenz M."/>
            <person name="Spormann A.M."/>
            <person name="Op den Camp H."/>
            <person name="Overmann J."/>
            <person name="Amann R."/>
            <person name="Jetten M.S.M."/>
            <person name="Mascher T."/>
            <person name="Medema M.H."/>
            <person name="Devos D.P."/>
            <person name="Kaster A.-K."/>
            <person name="Ovreas L."/>
            <person name="Rohde M."/>
            <person name="Galperin M.Y."/>
            <person name="Jogler C."/>
        </authorList>
    </citation>
    <scope>NUCLEOTIDE SEQUENCE [LARGE SCALE GENOMIC DNA]</scope>
    <source>
        <strain evidence="1 2">Enr13</strain>
    </source>
</reference>
<dbReference type="EMBL" id="CP037423">
    <property type="protein sequence ID" value="QDV45561.1"/>
    <property type="molecule type" value="Genomic_DNA"/>
</dbReference>
<dbReference type="AlphaFoldDB" id="A0A518HXI4"/>
<dbReference type="Proteomes" id="UP000319004">
    <property type="component" value="Chromosome"/>
</dbReference>
<gene>
    <name evidence="1" type="ORF">Enr13x_54400</name>
</gene>
<proteinExistence type="predicted"/>
<protein>
    <submittedName>
        <fullName evidence="1">Uncharacterized protein</fullName>
    </submittedName>
</protein>
<dbReference type="KEGG" id="snep:Enr13x_54400"/>
<accession>A0A518HXI4</accession>
<evidence type="ECO:0000313" key="2">
    <source>
        <dbReference type="Proteomes" id="UP000319004"/>
    </source>
</evidence>
<organism evidence="1 2">
    <name type="scientific">Stieleria neptunia</name>
    <dbReference type="NCBI Taxonomy" id="2527979"/>
    <lineage>
        <taxon>Bacteria</taxon>
        <taxon>Pseudomonadati</taxon>
        <taxon>Planctomycetota</taxon>
        <taxon>Planctomycetia</taxon>
        <taxon>Pirellulales</taxon>
        <taxon>Pirellulaceae</taxon>
        <taxon>Stieleria</taxon>
    </lineage>
</organism>
<name>A0A518HXI4_9BACT</name>
<sequence>MQVIRGSVKDVGERFDGVQVTAGGSLADGLEIDHD</sequence>